<keyword evidence="5 10" id="KW-0732">Signal</keyword>
<proteinExistence type="inferred from homology"/>
<evidence type="ECO:0000256" key="5">
    <source>
        <dbReference type="ARBA" id="ARBA00022729"/>
    </source>
</evidence>
<dbReference type="AlphaFoldDB" id="A0AAV9XRW5"/>
<evidence type="ECO:0000313" key="12">
    <source>
        <dbReference type="Proteomes" id="UP001365542"/>
    </source>
</evidence>
<organism evidence="11 12">
    <name type="scientific">Orbilia ellipsospora</name>
    <dbReference type="NCBI Taxonomy" id="2528407"/>
    <lineage>
        <taxon>Eukaryota</taxon>
        <taxon>Fungi</taxon>
        <taxon>Dikarya</taxon>
        <taxon>Ascomycota</taxon>
        <taxon>Pezizomycotina</taxon>
        <taxon>Orbiliomycetes</taxon>
        <taxon>Orbiliales</taxon>
        <taxon>Orbiliaceae</taxon>
        <taxon>Orbilia</taxon>
    </lineage>
</organism>
<dbReference type="EMBL" id="JAVHJO010000001">
    <property type="protein sequence ID" value="KAK6544696.1"/>
    <property type="molecule type" value="Genomic_DNA"/>
</dbReference>
<keyword evidence="12" id="KW-1185">Reference proteome</keyword>
<evidence type="ECO:0000256" key="10">
    <source>
        <dbReference type="RuleBase" id="RU361208"/>
    </source>
</evidence>
<comment type="similarity">
    <text evidence="3 10">Belongs to the glycosyl hydrolase 75 family.</text>
</comment>
<accession>A0AAV9XRW5</accession>
<dbReference type="EC" id="3.2.1.132" evidence="10"/>
<protein>
    <recommendedName>
        <fullName evidence="10">Endo-chitosanase</fullName>
        <ecNumber evidence="10">3.2.1.132</ecNumber>
    </recommendedName>
</protein>
<dbReference type="Pfam" id="PF07335">
    <property type="entry name" value="Glyco_hydro_75"/>
    <property type="match status" value="1"/>
</dbReference>
<keyword evidence="9 10" id="KW-0624">Polysaccharide degradation</keyword>
<evidence type="ECO:0000256" key="7">
    <source>
        <dbReference type="ARBA" id="ARBA00023277"/>
    </source>
</evidence>
<comment type="subcellular location">
    <subcellularLocation>
        <location evidence="2 10">Secreted</location>
    </subcellularLocation>
</comment>
<sequence length="385" mass="38469">MAAKSAVFAMLMASSAMAWTVPSNVQTFYNNVKGGGCKSFAGGKNNLNDGHGHSGFGFCTDTANVVYLSGQNSLGDMDVDCDGAHNCGGLSGDFQGGTSFDDILSGSYGIKTLDASIHQFSVLGTCHLDLQGTIQPLAFVAVVCNNQLFYSVWGDTNGCDDNEFTGEASISLAQMCFPSEGLNGNNGHEDRDVLYLAFTGSDAVVGPSNANWKATSPSDFQNSLKAFGDSILTKKFGGSAPGGNPGGNPGGDPGSGGSTCSWAGHCAGAKCKSDDDCSDSLECKSGVCSGGSTSGGNPGGDPGSGGSVCSWAGHCAGAKCKSNDDCADDLECKSGACSGGSSSGGSNTPPPSSTCSWAGHCAGASCKSDDDCSDSLACKSGKCSA</sequence>
<dbReference type="InterPro" id="IPR009939">
    <property type="entry name" value="Chitosanase_fungal"/>
</dbReference>
<dbReference type="PANTHER" id="PTHR42061">
    <property type="entry name" value="ENDO-CHITOSANASE"/>
    <property type="match status" value="1"/>
</dbReference>
<dbReference type="PANTHER" id="PTHR42061:SF6">
    <property type="entry name" value="ENDO-CHITOSANASE"/>
    <property type="match status" value="1"/>
</dbReference>
<dbReference type="Proteomes" id="UP001365542">
    <property type="component" value="Unassembled WGS sequence"/>
</dbReference>
<evidence type="ECO:0000256" key="2">
    <source>
        <dbReference type="ARBA" id="ARBA00004613"/>
    </source>
</evidence>
<comment type="function">
    <text evidence="10">Chitosanase catalyzing the endo-type cleavage of chitosan, the deacylated form of chitin. Chitosanase may be crucial in the degradation of the deacetylated portion of chitin in the fungal cell wall.</text>
</comment>
<dbReference type="GO" id="GO:0005576">
    <property type="term" value="C:extracellular region"/>
    <property type="evidence" value="ECO:0007669"/>
    <property type="project" value="UniProtKB-SubCell"/>
</dbReference>
<evidence type="ECO:0000256" key="6">
    <source>
        <dbReference type="ARBA" id="ARBA00022801"/>
    </source>
</evidence>
<comment type="catalytic activity">
    <reaction evidence="1 10">
        <text>Endohydrolysis of beta-(1-&gt;4)-linkages between D-glucosamine residues in a partly acetylated chitosan.</text>
        <dbReference type="EC" id="3.2.1.132"/>
    </reaction>
</comment>
<reference evidence="11 12" key="1">
    <citation type="submission" date="2019-10" db="EMBL/GenBank/DDBJ databases">
        <authorList>
            <person name="Palmer J.M."/>
        </authorList>
    </citation>
    <scope>NUCLEOTIDE SEQUENCE [LARGE SCALE GENOMIC DNA]</scope>
    <source>
        <strain evidence="11 12">TWF694</strain>
    </source>
</reference>
<name>A0AAV9XRW5_9PEZI</name>
<evidence type="ECO:0000256" key="1">
    <source>
        <dbReference type="ARBA" id="ARBA00000405"/>
    </source>
</evidence>
<dbReference type="GO" id="GO:0016977">
    <property type="term" value="F:chitosanase activity"/>
    <property type="evidence" value="ECO:0007669"/>
    <property type="project" value="UniProtKB-EC"/>
</dbReference>
<feature type="chain" id="PRO_5043096518" description="Endo-chitosanase" evidence="10">
    <location>
        <begin position="19"/>
        <end position="385"/>
    </location>
</feature>
<evidence type="ECO:0000256" key="3">
    <source>
        <dbReference type="ARBA" id="ARBA00007799"/>
    </source>
</evidence>
<keyword evidence="4" id="KW-0964">Secreted</keyword>
<evidence type="ECO:0000256" key="8">
    <source>
        <dbReference type="ARBA" id="ARBA00023295"/>
    </source>
</evidence>
<gene>
    <name evidence="11" type="ORF">TWF694_001382</name>
</gene>
<evidence type="ECO:0000256" key="9">
    <source>
        <dbReference type="ARBA" id="ARBA00023326"/>
    </source>
</evidence>
<evidence type="ECO:0000313" key="11">
    <source>
        <dbReference type="EMBL" id="KAK6544696.1"/>
    </source>
</evidence>
<feature type="signal peptide" evidence="10">
    <location>
        <begin position="1"/>
        <end position="18"/>
    </location>
</feature>
<keyword evidence="6 10" id="KW-0378">Hydrolase</keyword>
<comment type="caution">
    <text evidence="11">The sequence shown here is derived from an EMBL/GenBank/DDBJ whole genome shotgun (WGS) entry which is preliminary data.</text>
</comment>
<keyword evidence="8 10" id="KW-0326">Glycosidase</keyword>
<evidence type="ECO:0000256" key="4">
    <source>
        <dbReference type="ARBA" id="ARBA00022525"/>
    </source>
</evidence>
<keyword evidence="7" id="KW-0119">Carbohydrate metabolism</keyword>
<dbReference type="GO" id="GO:0000272">
    <property type="term" value="P:polysaccharide catabolic process"/>
    <property type="evidence" value="ECO:0007669"/>
    <property type="project" value="UniProtKB-KW"/>
</dbReference>